<evidence type="ECO:0000313" key="4">
    <source>
        <dbReference type="Proteomes" id="UP000216752"/>
    </source>
</evidence>
<dbReference type="InterPro" id="IPR051465">
    <property type="entry name" value="Cell_Envelope_Struct_Comp"/>
</dbReference>
<keyword evidence="1" id="KW-0732">Signal</keyword>
<reference evidence="3" key="1">
    <citation type="submission" date="2024-05" db="EMBL/GenBank/DDBJ databases">
        <title>Isolation and characterization of Sporomusa carbonis sp. nov., a carboxydotrophic hydrogenogen in the genus of Sporomusa isolated from a charcoal burning pile.</title>
        <authorList>
            <person name="Boeer T."/>
            <person name="Rosenbaum F."/>
            <person name="Eysell L."/>
            <person name="Mueller V."/>
            <person name="Daniel R."/>
            <person name="Poehlein A."/>
        </authorList>
    </citation>
    <scope>NUCLEOTIDE SEQUENCE [LARGE SCALE GENOMIC DNA]</scope>
    <source>
        <strain evidence="3">DSM 10669</strain>
    </source>
</reference>
<feature type="chain" id="PRO_5045624764" description="SLH domain-containing protein" evidence="1">
    <location>
        <begin position="26"/>
        <end position="449"/>
    </location>
</feature>
<gene>
    <name evidence="3" type="ORF">SPSIL_037080</name>
</gene>
<dbReference type="InterPro" id="IPR001119">
    <property type="entry name" value="SLH_dom"/>
</dbReference>
<feature type="domain" description="SLH" evidence="2">
    <location>
        <begin position="27"/>
        <end position="90"/>
    </location>
</feature>
<protein>
    <recommendedName>
        <fullName evidence="2">SLH domain-containing protein</fullName>
    </recommendedName>
</protein>
<feature type="signal peptide" evidence="1">
    <location>
        <begin position="1"/>
        <end position="25"/>
    </location>
</feature>
<evidence type="ECO:0000313" key="3">
    <source>
        <dbReference type="EMBL" id="XFO67509.1"/>
    </source>
</evidence>
<dbReference type="PROSITE" id="PS51272">
    <property type="entry name" value="SLH"/>
    <property type="match status" value="1"/>
</dbReference>
<proteinExistence type="predicted"/>
<dbReference type="PANTHER" id="PTHR43308:SF1">
    <property type="entry name" value="OUTER MEMBRANE PROTEIN ALPHA"/>
    <property type="match status" value="1"/>
</dbReference>
<dbReference type="Proteomes" id="UP000216752">
    <property type="component" value="Chromosome"/>
</dbReference>
<accession>A0ABZ3IP72</accession>
<dbReference type="RefSeq" id="WP_094604263.1">
    <property type="nucleotide sequence ID" value="NZ_CP155573.1"/>
</dbReference>
<keyword evidence="4" id="KW-1185">Reference proteome</keyword>
<sequence length="449" mass="48950">MKKGKKLLVALALASLVSITGTTFAAPANPFGDVPAKHWAYDAVHKLQQDGLIDGDGKGNFQGDRAVTRYEMAQMVARAVWNTEKASKEDKALIDKLTAEFGSELKSLGVRVDSLEKKSEKVTVSGFLHLSDQVWNNSGSFKGHTAATGDTPHSGDGNYPAIGIDMYINYKVNDKWQIKLEDEAVRDLRTGGYWTSPGTSDGNVEGSQHDDQIYAEGLVGATTVKAGKFDYGSAYGLIVPLGRKGVDGVQFAVGDKTKTIVTYGYFRQWWTGNATNPAIISSTTENRYAALEYDAPLAKDSNFKAAYHHLSNNGSDSTVISDNINLWEVGADKMLNKDVQLFGTCGGSDANTQNKAYIVGVNYKRADLNVPGSYGLTLRYINAEAYSSIAPDNYWVSKYDWGLKGPELSGQVMFDKNVGMMFWVASLKPTDGIHTGKLNTAKAELDWFF</sequence>
<name>A0ABZ3IP72_9FIRM</name>
<dbReference type="Pfam" id="PF00395">
    <property type="entry name" value="SLH"/>
    <property type="match status" value="1"/>
</dbReference>
<dbReference type="PANTHER" id="PTHR43308">
    <property type="entry name" value="OUTER MEMBRANE PROTEIN ALPHA-RELATED"/>
    <property type="match status" value="1"/>
</dbReference>
<evidence type="ECO:0000256" key="1">
    <source>
        <dbReference type="SAM" id="SignalP"/>
    </source>
</evidence>
<dbReference type="EMBL" id="CP155573">
    <property type="protein sequence ID" value="XFO67509.1"/>
    <property type="molecule type" value="Genomic_DNA"/>
</dbReference>
<evidence type="ECO:0000259" key="2">
    <source>
        <dbReference type="PROSITE" id="PS51272"/>
    </source>
</evidence>
<organism evidence="3 4">
    <name type="scientific">Sporomusa silvacetica DSM 10669</name>
    <dbReference type="NCBI Taxonomy" id="1123289"/>
    <lineage>
        <taxon>Bacteria</taxon>
        <taxon>Bacillati</taxon>
        <taxon>Bacillota</taxon>
        <taxon>Negativicutes</taxon>
        <taxon>Selenomonadales</taxon>
        <taxon>Sporomusaceae</taxon>
        <taxon>Sporomusa</taxon>
    </lineage>
</organism>